<proteinExistence type="predicted"/>
<comment type="caution">
    <text evidence="1">The sequence shown here is derived from an EMBL/GenBank/DDBJ whole genome shotgun (WGS) entry which is preliminary data.</text>
</comment>
<name>A0ABD2WYL0_9HYME</name>
<organism evidence="1 2">
    <name type="scientific">Trichogramma kaykai</name>
    <dbReference type="NCBI Taxonomy" id="54128"/>
    <lineage>
        <taxon>Eukaryota</taxon>
        <taxon>Metazoa</taxon>
        <taxon>Ecdysozoa</taxon>
        <taxon>Arthropoda</taxon>
        <taxon>Hexapoda</taxon>
        <taxon>Insecta</taxon>
        <taxon>Pterygota</taxon>
        <taxon>Neoptera</taxon>
        <taxon>Endopterygota</taxon>
        <taxon>Hymenoptera</taxon>
        <taxon>Apocrita</taxon>
        <taxon>Proctotrupomorpha</taxon>
        <taxon>Chalcidoidea</taxon>
        <taxon>Trichogrammatidae</taxon>
        <taxon>Trichogramma</taxon>
    </lineage>
</organism>
<protein>
    <submittedName>
        <fullName evidence="1">Uncharacterized protein</fullName>
    </submittedName>
</protein>
<evidence type="ECO:0000313" key="1">
    <source>
        <dbReference type="EMBL" id="KAL3397541.1"/>
    </source>
</evidence>
<accession>A0ABD2WYL0</accession>
<reference evidence="1 2" key="1">
    <citation type="journal article" date="2024" name="bioRxiv">
        <title>A reference genome for Trichogramma kaykai: A tiny desert-dwelling parasitoid wasp with competing sex-ratio distorters.</title>
        <authorList>
            <person name="Culotta J."/>
            <person name="Lindsey A.R."/>
        </authorList>
    </citation>
    <scope>NUCLEOTIDE SEQUENCE [LARGE SCALE GENOMIC DNA]</scope>
    <source>
        <strain evidence="1 2">KSX58</strain>
    </source>
</reference>
<dbReference type="Proteomes" id="UP001627154">
    <property type="component" value="Unassembled WGS sequence"/>
</dbReference>
<gene>
    <name evidence="1" type="ORF">TKK_008643</name>
</gene>
<keyword evidence="2" id="KW-1185">Reference proteome</keyword>
<sequence>MHVSVSTAVVGMRARVKVSARVGVNSRHSRFSQLAVVIGYRHLIVFCSSIRSTLARVMQLDACGCVLHSYIRISCDERVPTALMTAAYCLLHTLLYKLSTGSSSSDRQIISTRKSMSFMECDNDETRGKRVSVYYRATRIHR</sequence>
<dbReference type="AlphaFoldDB" id="A0ABD2WYL0"/>
<dbReference type="EMBL" id="JBJJXI010000062">
    <property type="protein sequence ID" value="KAL3397541.1"/>
    <property type="molecule type" value="Genomic_DNA"/>
</dbReference>
<evidence type="ECO:0000313" key="2">
    <source>
        <dbReference type="Proteomes" id="UP001627154"/>
    </source>
</evidence>